<proteinExistence type="predicted"/>
<name>A0A834JAF1_VESGE</name>
<feature type="transmembrane region" description="Helical" evidence="1">
    <location>
        <begin position="21"/>
        <end position="42"/>
    </location>
</feature>
<evidence type="ECO:0000313" key="3">
    <source>
        <dbReference type="Proteomes" id="UP000617340"/>
    </source>
</evidence>
<feature type="transmembrane region" description="Helical" evidence="1">
    <location>
        <begin position="48"/>
        <end position="64"/>
    </location>
</feature>
<keyword evidence="3" id="KW-1185">Reference proteome</keyword>
<evidence type="ECO:0000256" key="1">
    <source>
        <dbReference type="SAM" id="Phobius"/>
    </source>
</evidence>
<evidence type="ECO:0000313" key="2">
    <source>
        <dbReference type="EMBL" id="KAF7384578.1"/>
    </source>
</evidence>
<gene>
    <name evidence="2" type="ORF">HZH68_014190</name>
</gene>
<reference evidence="2" key="1">
    <citation type="journal article" date="2020" name="G3 (Bethesda)">
        <title>High-Quality Assemblies for Three Invasive Social Wasps from the &lt;i&gt;Vespula&lt;/i&gt; Genus.</title>
        <authorList>
            <person name="Harrop T.W.R."/>
            <person name="Guhlin J."/>
            <person name="McLaughlin G.M."/>
            <person name="Permina E."/>
            <person name="Stockwell P."/>
            <person name="Gilligan J."/>
            <person name="Le Lec M.F."/>
            <person name="Gruber M.A.M."/>
            <person name="Quinn O."/>
            <person name="Lovegrove M."/>
            <person name="Duncan E.J."/>
            <person name="Remnant E.J."/>
            <person name="Van Eeckhoven J."/>
            <person name="Graham B."/>
            <person name="Knapp R.A."/>
            <person name="Langford K.W."/>
            <person name="Kronenberg Z."/>
            <person name="Press M.O."/>
            <person name="Eacker S.M."/>
            <person name="Wilson-Rankin E.E."/>
            <person name="Purcell J."/>
            <person name="Lester P.J."/>
            <person name="Dearden P.K."/>
        </authorList>
    </citation>
    <scope>NUCLEOTIDE SEQUENCE</scope>
    <source>
        <strain evidence="2">Linc-1</strain>
    </source>
</reference>
<accession>A0A834JAF1</accession>
<keyword evidence="1" id="KW-1133">Transmembrane helix</keyword>
<protein>
    <submittedName>
        <fullName evidence="2">Uncharacterized protein</fullName>
    </submittedName>
</protein>
<dbReference type="AlphaFoldDB" id="A0A834JAF1"/>
<keyword evidence="1" id="KW-0472">Membrane</keyword>
<dbReference type="Proteomes" id="UP000617340">
    <property type="component" value="Unassembled WGS sequence"/>
</dbReference>
<keyword evidence="1" id="KW-0812">Transmembrane</keyword>
<dbReference type="EMBL" id="JACSDZ010000017">
    <property type="protein sequence ID" value="KAF7384578.1"/>
    <property type="molecule type" value="Genomic_DNA"/>
</dbReference>
<comment type="caution">
    <text evidence="2">The sequence shown here is derived from an EMBL/GenBank/DDBJ whole genome shotgun (WGS) entry which is preliminary data.</text>
</comment>
<organism evidence="2 3">
    <name type="scientific">Vespula germanica</name>
    <name type="common">German yellow jacket</name>
    <name type="synonym">Paravespula germanica</name>
    <dbReference type="NCBI Taxonomy" id="30212"/>
    <lineage>
        <taxon>Eukaryota</taxon>
        <taxon>Metazoa</taxon>
        <taxon>Ecdysozoa</taxon>
        <taxon>Arthropoda</taxon>
        <taxon>Hexapoda</taxon>
        <taxon>Insecta</taxon>
        <taxon>Pterygota</taxon>
        <taxon>Neoptera</taxon>
        <taxon>Endopterygota</taxon>
        <taxon>Hymenoptera</taxon>
        <taxon>Apocrita</taxon>
        <taxon>Aculeata</taxon>
        <taxon>Vespoidea</taxon>
        <taxon>Vespidae</taxon>
        <taxon>Vespinae</taxon>
        <taxon>Vespula</taxon>
    </lineage>
</organism>
<sequence length="157" mass="18251">MKQSGHRKIDITAGRLHYVKVELLSACCLWRLFCIIFSIRFLLHQLELLVIVWINLIISLNLLIDQGHCFVFSHVGVREISLSSDQRAHINLARVVYTNMNIYILKDLLSAVNVKWLVEDYIFEQICGGEDISEKELEKKEKSMYEGKIQEAGRMKI</sequence>